<dbReference type="SUPFAM" id="SSF53756">
    <property type="entry name" value="UDP-Glycosyltransferase/glycogen phosphorylase"/>
    <property type="match status" value="2"/>
</dbReference>
<dbReference type="EC" id="2.4.1.11" evidence="2"/>
<protein>
    <submittedName>
        <fullName evidence="2">Glycosyl transferase</fullName>
        <ecNumber evidence="2">2.4.1.-</ecNumber>
        <ecNumber evidence="2">2.4.1.11</ecNumber>
    </submittedName>
</protein>
<gene>
    <name evidence="2" type="ORF">NCTC13102_01657</name>
</gene>
<keyword evidence="2" id="KW-0808">Transferase</keyword>
<dbReference type="Pfam" id="PF00534">
    <property type="entry name" value="Glycos_transf_1"/>
    <property type="match status" value="1"/>
</dbReference>
<reference evidence="2 3" key="1">
    <citation type="submission" date="2018-06" db="EMBL/GenBank/DDBJ databases">
        <authorList>
            <consortium name="Pathogen Informatics"/>
            <person name="Doyle S."/>
        </authorList>
    </citation>
    <scope>NUCLEOTIDE SEQUENCE [LARGE SCALE GENOMIC DNA]</scope>
    <source>
        <strain evidence="2 3">NCTC13102</strain>
    </source>
</reference>
<dbReference type="Proteomes" id="UP000250166">
    <property type="component" value="Unassembled WGS sequence"/>
</dbReference>
<evidence type="ECO:0000313" key="2">
    <source>
        <dbReference type="EMBL" id="SQB99255.1"/>
    </source>
</evidence>
<evidence type="ECO:0000259" key="1">
    <source>
        <dbReference type="Pfam" id="PF00534"/>
    </source>
</evidence>
<dbReference type="PANTHER" id="PTHR45947:SF3">
    <property type="entry name" value="SULFOQUINOVOSYL TRANSFERASE SQD2"/>
    <property type="match status" value="1"/>
</dbReference>
<feature type="domain" description="Glycosyl transferase family 1" evidence="1">
    <location>
        <begin position="258"/>
        <end position="405"/>
    </location>
</feature>
<evidence type="ECO:0000313" key="3">
    <source>
        <dbReference type="Proteomes" id="UP000250166"/>
    </source>
</evidence>
<dbReference type="GO" id="GO:0004373">
    <property type="term" value="F:alpha-1,4-glucan glucosyltransferase (UDP-glucose donor) activity"/>
    <property type="evidence" value="ECO:0007669"/>
    <property type="project" value="UniProtKB-EC"/>
</dbReference>
<name>A0A2X3BSU5_9HELI</name>
<dbReference type="AlphaFoldDB" id="A0A2X3BSU5"/>
<dbReference type="InterPro" id="IPR050194">
    <property type="entry name" value="Glycosyltransferase_grp1"/>
</dbReference>
<dbReference type="Gene3D" id="3.40.50.2000">
    <property type="entry name" value="Glycogen Phosphorylase B"/>
    <property type="match status" value="4"/>
</dbReference>
<accession>A0A2X3BSU5</accession>
<dbReference type="CDD" id="cd03801">
    <property type="entry name" value="GT4_PimA-like"/>
    <property type="match status" value="1"/>
</dbReference>
<dbReference type="InterPro" id="IPR001296">
    <property type="entry name" value="Glyco_trans_1"/>
</dbReference>
<sequence>MRIIHLTSIDSGGAGRACLRLHQALLDSGVDSIVLTGEKSCDIPNVRRVAQTKFQKFMQKVIRPHLSTLPLMLYPKRHKDIFSPNLPFFTPRNRALVDMVNALKPDIVHLHWIQNGFINTKDLESIKAPMIWSLHDANPYTGGCHYVAAACIGVGTHCKFCPLLQSHCRFDISFFTFRRKMRTYKKLTNLTINGLSRWIAQCAKDSALFKDKPIINLPNPINTQTYAPIEKHIARTLLHLTQPKKLIAFGAIGGTSIDRKGFKELTIALQCLDDSLKAKCELVVFGARYDKASQTESKKESIEGITTHFVGHLNDDIALSLLYSAADVMVVPSHFESFGQTALESLCCGTPVVSFDTSGLKDIVRHKHNGYLAQCYEPKDLASGIEWVLNLDSSAYETLSHNARQSAIENFSSKKVASQYIQTYKNLLGGGANKALAKLFILQTLHFQNKKLIGFGAIGGTSVERKGFKELTIALQCLDDSLKAKCEIIIFGGYTEPLDTITTHNLGFIHDDNTLSLAYNACDVFVTPSLAENLSNAIMESLSCGTPVVGFDIGGNADMITHKYNGYLATQGDSLDLASGIEWVLNLDSSAYTTLSLHARQSAIENFSSKKVAMQYIQAYKKIYKSQMGGGHRQYLIILYTRSFSSSLNNHHNNRPHDYLHYINNQILGSHQCVA</sequence>
<dbReference type="EC" id="2.4.1.-" evidence="2"/>
<dbReference type="EMBL" id="UAWL01000006">
    <property type="protein sequence ID" value="SQB99255.1"/>
    <property type="molecule type" value="Genomic_DNA"/>
</dbReference>
<dbReference type="Pfam" id="PF13692">
    <property type="entry name" value="Glyco_trans_1_4"/>
    <property type="match status" value="1"/>
</dbReference>
<dbReference type="RefSeq" id="WP_112058875.1">
    <property type="nucleotide sequence ID" value="NZ_UAWL01000006.1"/>
</dbReference>
<organism evidence="2 3">
    <name type="scientific">Helicobacter fennelliae</name>
    <dbReference type="NCBI Taxonomy" id="215"/>
    <lineage>
        <taxon>Bacteria</taxon>
        <taxon>Pseudomonadati</taxon>
        <taxon>Campylobacterota</taxon>
        <taxon>Epsilonproteobacteria</taxon>
        <taxon>Campylobacterales</taxon>
        <taxon>Helicobacteraceae</taxon>
        <taxon>Helicobacter</taxon>
    </lineage>
</organism>
<proteinExistence type="predicted"/>
<dbReference type="PANTHER" id="PTHR45947">
    <property type="entry name" value="SULFOQUINOVOSYL TRANSFERASE SQD2"/>
    <property type="match status" value="1"/>
</dbReference>
<keyword evidence="2" id="KW-0328">Glycosyltransferase</keyword>